<dbReference type="EMBL" id="OY288114">
    <property type="protein sequence ID" value="CAJ0890622.1"/>
    <property type="molecule type" value="Genomic_DNA"/>
</dbReference>
<feature type="region of interest" description="Disordered" evidence="1">
    <location>
        <begin position="73"/>
        <end position="104"/>
    </location>
</feature>
<sequence>MVKLPELNRHIVGLSAIAVAIAGLGYAANVMKISGNPPVARLESLQPQPNQISANTTWNSDFLSMLKQIPPNAFGRAPGADEDAAKPQGGAGDSAAEAKNWTPQDWRVAAEAVEKLRSARAQAQNNSMTGIVWAPPEEIANKSGKAAQ</sequence>
<accession>A0AA48RAU7</accession>
<proteinExistence type="predicted"/>
<evidence type="ECO:0000256" key="1">
    <source>
        <dbReference type="SAM" id="MobiDB-lite"/>
    </source>
</evidence>
<reference evidence="2" key="1">
    <citation type="submission" date="2023-07" db="EMBL/GenBank/DDBJ databases">
        <authorList>
            <person name="Pelsma A.J. K."/>
        </authorList>
    </citation>
    <scope>NUCLEOTIDE SEQUENCE</scope>
</reference>
<organism evidence="2">
    <name type="scientific">freshwater sediment metagenome</name>
    <dbReference type="NCBI Taxonomy" id="556182"/>
    <lineage>
        <taxon>unclassified sequences</taxon>
        <taxon>metagenomes</taxon>
        <taxon>ecological metagenomes</taxon>
    </lineage>
</organism>
<evidence type="ECO:0000313" key="2">
    <source>
        <dbReference type="EMBL" id="CAJ0890622.1"/>
    </source>
</evidence>
<gene>
    <name evidence="2" type="ORF">AMST5_04065</name>
</gene>
<name>A0AA48RAU7_9ZZZZ</name>
<dbReference type="AlphaFoldDB" id="A0AA48RAU7"/>
<protein>
    <submittedName>
        <fullName evidence="2">Uncharacterized protein</fullName>
    </submittedName>
</protein>